<sequence length="180" mass="19318">MGTTPDLDPADEADTRWLDDGELRSWLAFSGMLLTLPGFLDAQLQRDEDLSLFGYLVMAGLSDAPERTLRMSELAVLTQGSLSRLSHAVAKLERNGWVERRPCPGNGRVTIATLTDDGVAKLVAAAPGHVAAVRRLVTDPLGPELFARLGEASRRILDATAGPGYPAIPRRADDRADDGA</sequence>
<name>A0A511DFA3_9PSEU</name>
<evidence type="ECO:0000313" key="3">
    <source>
        <dbReference type="Proteomes" id="UP000321685"/>
    </source>
</evidence>
<dbReference type="Gene3D" id="1.10.10.10">
    <property type="entry name" value="Winged helix-like DNA-binding domain superfamily/Winged helix DNA-binding domain"/>
    <property type="match status" value="1"/>
</dbReference>
<dbReference type="Proteomes" id="UP000321685">
    <property type="component" value="Unassembled WGS sequence"/>
</dbReference>
<dbReference type="PANTHER" id="PTHR33164:SF99">
    <property type="entry name" value="MARR FAMILY REGULATORY PROTEIN"/>
    <property type="match status" value="1"/>
</dbReference>
<dbReference type="RefSeq" id="WP_307724765.1">
    <property type="nucleotide sequence ID" value="NZ_BJVJ01000004.1"/>
</dbReference>
<keyword evidence="3" id="KW-1185">Reference proteome</keyword>
<proteinExistence type="predicted"/>
<dbReference type="InterPro" id="IPR039422">
    <property type="entry name" value="MarR/SlyA-like"/>
</dbReference>
<evidence type="ECO:0000313" key="2">
    <source>
        <dbReference type="EMBL" id="GEL21668.1"/>
    </source>
</evidence>
<gene>
    <name evidence="2" type="ORF">PSU4_06220</name>
</gene>
<evidence type="ECO:0000259" key="1">
    <source>
        <dbReference type="SMART" id="SM00347"/>
    </source>
</evidence>
<dbReference type="EMBL" id="BJVJ01000004">
    <property type="protein sequence ID" value="GEL21668.1"/>
    <property type="molecule type" value="Genomic_DNA"/>
</dbReference>
<organism evidence="2 3">
    <name type="scientific">Pseudonocardia sulfidoxydans NBRC 16205</name>
    <dbReference type="NCBI Taxonomy" id="1223511"/>
    <lineage>
        <taxon>Bacteria</taxon>
        <taxon>Bacillati</taxon>
        <taxon>Actinomycetota</taxon>
        <taxon>Actinomycetes</taxon>
        <taxon>Pseudonocardiales</taxon>
        <taxon>Pseudonocardiaceae</taxon>
        <taxon>Pseudonocardia</taxon>
    </lineage>
</organism>
<protein>
    <submittedName>
        <fullName evidence="2">MarR family transcriptional regulator</fullName>
    </submittedName>
</protein>
<dbReference type="Pfam" id="PF12802">
    <property type="entry name" value="MarR_2"/>
    <property type="match status" value="1"/>
</dbReference>
<dbReference type="InterPro" id="IPR036388">
    <property type="entry name" value="WH-like_DNA-bd_sf"/>
</dbReference>
<dbReference type="GO" id="GO:0003700">
    <property type="term" value="F:DNA-binding transcription factor activity"/>
    <property type="evidence" value="ECO:0007669"/>
    <property type="project" value="InterPro"/>
</dbReference>
<dbReference type="AlphaFoldDB" id="A0A511DFA3"/>
<accession>A0A511DFA3</accession>
<dbReference type="SMART" id="SM00347">
    <property type="entry name" value="HTH_MARR"/>
    <property type="match status" value="1"/>
</dbReference>
<dbReference type="PANTHER" id="PTHR33164">
    <property type="entry name" value="TRANSCRIPTIONAL REGULATOR, MARR FAMILY"/>
    <property type="match status" value="1"/>
</dbReference>
<dbReference type="InterPro" id="IPR036390">
    <property type="entry name" value="WH_DNA-bd_sf"/>
</dbReference>
<comment type="caution">
    <text evidence="2">The sequence shown here is derived from an EMBL/GenBank/DDBJ whole genome shotgun (WGS) entry which is preliminary data.</text>
</comment>
<dbReference type="SUPFAM" id="SSF46785">
    <property type="entry name" value="Winged helix' DNA-binding domain"/>
    <property type="match status" value="1"/>
</dbReference>
<reference evidence="2 3" key="1">
    <citation type="submission" date="2019-07" db="EMBL/GenBank/DDBJ databases">
        <title>Whole genome shotgun sequence of Pseudonocardia sulfidoxydans NBRC 16205.</title>
        <authorList>
            <person name="Hosoyama A."/>
            <person name="Uohara A."/>
            <person name="Ohji S."/>
            <person name="Ichikawa N."/>
        </authorList>
    </citation>
    <scope>NUCLEOTIDE SEQUENCE [LARGE SCALE GENOMIC DNA]</scope>
    <source>
        <strain evidence="2 3">NBRC 16205</strain>
    </source>
</reference>
<feature type="domain" description="HTH marR-type" evidence="1">
    <location>
        <begin position="43"/>
        <end position="145"/>
    </location>
</feature>
<dbReference type="GO" id="GO:0006950">
    <property type="term" value="P:response to stress"/>
    <property type="evidence" value="ECO:0007669"/>
    <property type="project" value="TreeGrafter"/>
</dbReference>
<dbReference type="InterPro" id="IPR000835">
    <property type="entry name" value="HTH_MarR-typ"/>
</dbReference>